<evidence type="ECO:0000256" key="1">
    <source>
        <dbReference type="ARBA" id="ARBA00004132"/>
    </source>
</evidence>
<evidence type="ECO:0000256" key="2">
    <source>
        <dbReference type="ARBA" id="ARBA00004555"/>
    </source>
</evidence>
<dbReference type="Pfam" id="PF07651">
    <property type="entry name" value="ANTH"/>
    <property type="match status" value="1"/>
</dbReference>
<dbReference type="SMART" id="SM00273">
    <property type="entry name" value="ENTH"/>
    <property type="match status" value="1"/>
</dbReference>
<feature type="compositionally biased region" description="Basic residues" evidence="9">
    <location>
        <begin position="220"/>
        <end position="235"/>
    </location>
</feature>
<dbReference type="PANTHER" id="PTHR22951:SF13">
    <property type="entry name" value="ASSEMBLY PROTEIN, PUTATIVE, EXPRESSED-RELATED"/>
    <property type="match status" value="1"/>
</dbReference>
<dbReference type="InterPro" id="IPR014712">
    <property type="entry name" value="ANTH_dom_sf"/>
</dbReference>
<dbReference type="GO" id="GO:0048268">
    <property type="term" value="P:clathrin coat assembly"/>
    <property type="evidence" value="ECO:0007669"/>
    <property type="project" value="InterPro"/>
</dbReference>
<dbReference type="PROSITE" id="PS50942">
    <property type="entry name" value="ENTH"/>
    <property type="match status" value="1"/>
</dbReference>
<evidence type="ECO:0000256" key="8">
    <source>
        <dbReference type="ARBA" id="ARBA00023329"/>
    </source>
</evidence>
<dbReference type="InterPro" id="IPR008942">
    <property type="entry name" value="ENTH_VHS"/>
</dbReference>
<evidence type="ECO:0000313" key="12">
    <source>
        <dbReference type="Proteomes" id="UP000825935"/>
    </source>
</evidence>
<gene>
    <name evidence="11" type="ORF">KP509_24G079400</name>
</gene>
<dbReference type="EMBL" id="CM035429">
    <property type="protein sequence ID" value="KAH7300808.1"/>
    <property type="molecule type" value="Genomic_DNA"/>
</dbReference>
<evidence type="ECO:0000259" key="10">
    <source>
        <dbReference type="PROSITE" id="PS50942"/>
    </source>
</evidence>
<keyword evidence="12" id="KW-1185">Reference proteome</keyword>
<dbReference type="InterPro" id="IPR011417">
    <property type="entry name" value="ANTH_dom"/>
</dbReference>
<dbReference type="GO" id="GO:0032050">
    <property type="term" value="F:clathrin heavy chain binding"/>
    <property type="evidence" value="ECO:0007669"/>
    <property type="project" value="TreeGrafter"/>
</dbReference>
<dbReference type="GO" id="GO:0005905">
    <property type="term" value="C:clathrin-coated pit"/>
    <property type="evidence" value="ECO:0007669"/>
    <property type="project" value="UniProtKB-SubCell"/>
</dbReference>
<proteinExistence type="predicted"/>
<dbReference type="PANTHER" id="PTHR22951">
    <property type="entry name" value="CLATHRIN ASSEMBLY PROTEIN"/>
    <property type="match status" value="1"/>
</dbReference>
<comment type="subcellular location">
    <subcellularLocation>
        <location evidence="1">Cytoplasmic vesicle</location>
        <location evidence="1">Clathrin-coated vesicle</location>
    </subcellularLocation>
    <subcellularLocation>
        <location evidence="2">Golgi apparatus</location>
    </subcellularLocation>
    <subcellularLocation>
        <location evidence="3">Membrane</location>
        <location evidence="3">Clathrin-coated pit</location>
    </subcellularLocation>
</comment>
<dbReference type="GO" id="GO:0005546">
    <property type="term" value="F:phosphatidylinositol-4,5-bisphosphate binding"/>
    <property type="evidence" value="ECO:0007669"/>
    <property type="project" value="TreeGrafter"/>
</dbReference>
<accession>A0A8T2RZB1</accession>
<keyword evidence="6" id="KW-0472">Membrane</keyword>
<organism evidence="11 12">
    <name type="scientific">Ceratopteris richardii</name>
    <name type="common">Triangle waterfern</name>
    <dbReference type="NCBI Taxonomy" id="49495"/>
    <lineage>
        <taxon>Eukaryota</taxon>
        <taxon>Viridiplantae</taxon>
        <taxon>Streptophyta</taxon>
        <taxon>Embryophyta</taxon>
        <taxon>Tracheophyta</taxon>
        <taxon>Polypodiopsida</taxon>
        <taxon>Polypodiidae</taxon>
        <taxon>Polypodiales</taxon>
        <taxon>Pteridineae</taxon>
        <taxon>Pteridaceae</taxon>
        <taxon>Parkerioideae</taxon>
        <taxon>Ceratopteris</taxon>
    </lineage>
</organism>
<protein>
    <recommendedName>
        <fullName evidence="10">ENTH domain-containing protein</fullName>
    </recommendedName>
</protein>
<dbReference type="GO" id="GO:0030136">
    <property type="term" value="C:clathrin-coated vesicle"/>
    <property type="evidence" value="ECO:0007669"/>
    <property type="project" value="UniProtKB-SubCell"/>
</dbReference>
<dbReference type="GO" id="GO:0006900">
    <property type="term" value="P:vesicle budding from membrane"/>
    <property type="evidence" value="ECO:0007669"/>
    <property type="project" value="TreeGrafter"/>
</dbReference>
<feature type="region of interest" description="Disordered" evidence="9">
    <location>
        <begin position="365"/>
        <end position="424"/>
    </location>
</feature>
<evidence type="ECO:0000256" key="7">
    <source>
        <dbReference type="ARBA" id="ARBA00023176"/>
    </source>
</evidence>
<comment type="caution">
    <text evidence="11">The sequence shown here is derived from an EMBL/GenBank/DDBJ whole genome shotgun (WGS) entry which is preliminary data.</text>
</comment>
<feature type="region of interest" description="Disordered" evidence="9">
    <location>
        <begin position="179"/>
        <end position="235"/>
    </location>
</feature>
<dbReference type="FunFam" id="1.20.58.150:FF:000005">
    <property type="entry name" value="putative clathrin assembly protein At2g25430"/>
    <property type="match status" value="1"/>
</dbReference>
<feature type="compositionally biased region" description="Basic and acidic residues" evidence="9">
    <location>
        <begin position="382"/>
        <end position="399"/>
    </location>
</feature>
<dbReference type="Gene3D" id="1.20.58.150">
    <property type="entry name" value="ANTH domain"/>
    <property type="match status" value="1"/>
</dbReference>
<evidence type="ECO:0000256" key="4">
    <source>
        <dbReference type="ARBA" id="ARBA00022583"/>
    </source>
</evidence>
<dbReference type="GO" id="GO:0005794">
    <property type="term" value="C:Golgi apparatus"/>
    <property type="evidence" value="ECO:0007669"/>
    <property type="project" value="UniProtKB-SubCell"/>
</dbReference>
<keyword evidence="7" id="KW-0168">Coated pit</keyword>
<feature type="compositionally biased region" description="Polar residues" evidence="9">
    <location>
        <begin position="407"/>
        <end position="418"/>
    </location>
</feature>
<name>A0A8T2RZB1_CERRI</name>
<dbReference type="Proteomes" id="UP000825935">
    <property type="component" value="Chromosome 24"/>
</dbReference>
<evidence type="ECO:0000256" key="6">
    <source>
        <dbReference type="ARBA" id="ARBA00023136"/>
    </source>
</evidence>
<keyword evidence="4" id="KW-0254">Endocytosis</keyword>
<sequence length="668" mass="73840">MKCPIFVDCIPPGIAGVPVICMDSMQGKFRKAFGAVKDQTSISIAKVASAGSSDIEVAVLKATSHDEAPFEEKYVQELLYLTSRSPLHVHVCIAAIARRLRKTHNWIVAIKTLMLAHRLLRDGDAAIEHGLATAQNKGMRVLTVYAFRDESHSNGGNFSAFVRAYGLYLEERLECSVPSIPPPKHHESSKDNPTFGGHKIHHRGSSSPSPSGSDEDRNRNKQRSSQRRKRPVKKMRPPELIHKFPAFQRLLDRILGCRPSGAAKANRLVLFALHPVVRESFLVFSDIRDGMAILLDAFFELEQQDCLGAFDIYKKAAKQLDELHNFYDFCRSLGVCKASEYPTIEKVSNEMLETMSASLRLRLDAGRGSSKKSKPQQIRSVSFREDVRGDCGDGSKGTKSDPPYSSRPATNPRITLNPQPSPNLIKLRPAVINHGKNSPNLLDLDENPSISIDNQENQLALALFSGPETSINTTWVKFSPDAADTKRTMPFNLLETKTQETGWELALVDSESKFSRPFSQTLAGGFDHLLLNNLYDQGAENRIRQAAAIGPGGSASSMVNGLQVQASLLALPATSATGCTEEASQVQRADPFAASANVPPPPYVQMSDLRSKQQLLVREQQQWFQYQQQKNDLGYHATLMNFASNPFLAGFQSPTYPVPYSGIHSYYA</sequence>
<dbReference type="InterPro" id="IPR013809">
    <property type="entry name" value="ENTH"/>
</dbReference>
<dbReference type="GO" id="GO:0005545">
    <property type="term" value="F:1-phosphatidylinositol binding"/>
    <property type="evidence" value="ECO:0007669"/>
    <property type="project" value="InterPro"/>
</dbReference>
<dbReference type="GO" id="GO:0000149">
    <property type="term" value="F:SNARE binding"/>
    <property type="evidence" value="ECO:0007669"/>
    <property type="project" value="TreeGrafter"/>
</dbReference>
<feature type="domain" description="ENTH" evidence="10">
    <location>
        <begin position="47"/>
        <end position="183"/>
    </location>
</feature>
<reference evidence="11" key="1">
    <citation type="submission" date="2021-08" db="EMBL/GenBank/DDBJ databases">
        <title>WGS assembly of Ceratopteris richardii.</title>
        <authorList>
            <person name="Marchant D.B."/>
            <person name="Chen G."/>
            <person name="Jenkins J."/>
            <person name="Shu S."/>
            <person name="Leebens-Mack J."/>
            <person name="Grimwood J."/>
            <person name="Schmutz J."/>
            <person name="Soltis P."/>
            <person name="Soltis D."/>
            <person name="Chen Z.-H."/>
        </authorList>
    </citation>
    <scope>NUCLEOTIDE SEQUENCE</scope>
    <source>
        <strain evidence="11">Whitten #5841</strain>
        <tissue evidence="11">Leaf</tissue>
    </source>
</reference>
<dbReference type="Gene3D" id="1.25.40.90">
    <property type="match status" value="1"/>
</dbReference>
<evidence type="ECO:0000256" key="5">
    <source>
        <dbReference type="ARBA" id="ARBA00023034"/>
    </source>
</evidence>
<evidence type="ECO:0000256" key="9">
    <source>
        <dbReference type="SAM" id="MobiDB-lite"/>
    </source>
</evidence>
<keyword evidence="8" id="KW-0968">Cytoplasmic vesicle</keyword>
<dbReference type="CDD" id="cd16987">
    <property type="entry name" value="ANTH_N_AP180_plant"/>
    <property type="match status" value="1"/>
</dbReference>
<dbReference type="InterPro" id="IPR048050">
    <property type="entry name" value="ANTH_N_plant"/>
</dbReference>
<dbReference type="SUPFAM" id="SSF89009">
    <property type="entry name" value="GAT-like domain"/>
    <property type="match status" value="1"/>
</dbReference>
<keyword evidence="5" id="KW-0333">Golgi apparatus</keyword>
<dbReference type="OrthoDB" id="44015at2759"/>
<dbReference type="AlphaFoldDB" id="A0A8T2RZB1"/>
<dbReference type="GO" id="GO:0072583">
    <property type="term" value="P:clathrin-dependent endocytosis"/>
    <property type="evidence" value="ECO:0007669"/>
    <property type="project" value="InterPro"/>
</dbReference>
<dbReference type="InterPro" id="IPR045192">
    <property type="entry name" value="AP180-like"/>
</dbReference>
<evidence type="ECO:0000256" key="3">
    <source>
        <dbReference type="ARBA" id="ARBA00004600"/>
    </source>
</evidence>
<evidence type="ECO:0000313" key="11">
    <source>
        <dbReference type="EMBL" id="KAH7300808.1"/>
    </source>
</evidence>
<dbReference type="SUPFAM" id="SSF48464">
    <property type="entry name" value="ENTH/VHS domain"/>
    <property type="match status" value="1"/>
</dbReference>